<dbReference type="GO" id="GO:0016747">
    <property type="term" value="F:acyltransferase activity, transferring groups other than amino-acyl groups"/>
    <property type="evidence" value="ECO:0007669"/>
    <property type="project" value="InterPro"/>
</dbReference>
<keyword evidence="4" id="KW-1185">Reference proteome</keyword>
<organism evidence="3 4">
    <name type="scientific">Thiobacillus denitrificans</name>
    <dbReference type="NCBI Taxonomy" id="36861"/>
    <lineage>
        <taxon>Bacteria</taxon>
        <taxon>Pseudomonadati</taxon>
        <taxon>Pseudomonadota</taxon>
        <taxon>Betaproteobacteria</taxon>
        <taxon>Nitrosomonadales</taxon>
        <taxon>Thiobacillaceae</taxon>
        <taxon>Thiobacillus</taxon>
    </lineage>
</organism>
<keyword evidence="1" id="KW-1133">Transmembrane helix</keyword>
<dbReference type="PATRIC" id="fig|36861.3.peg.1874"/>
<proteinExistence type="predicted"/>
<feature type="transmembrane region" description="Helical" evidence="1">
    <location>
        <begin position="154"/>
        <end position="172"/>
    </location>
</feature>
<sequence length="369" mass="41581">MGSQEHDRMKRFTHVDTMKAIGIVLVVLGHSPGLNEFAKNVIYSFHMPLFFFISGLLLSEQKLSLTYRQNLSLLWKGLGIPYLFFFLLSYLYWLPTHELAASAAKHAGISWWEPLMGVLVGNGDALFVNVVLWFFMCLLTTSLIFFAARRYFSAAFLFVAFNFSGLVFTLAYDPSWPRLPWGLDNAVVALTFYSTGHFFREYQDAVLEKTPKSMAMMLGLFMMAGVAYAAGINGEVDLNTLLFGSHRSLFLINAYLGVVALFYFSISLPTNAVFQWLSKNTIIIFPIHLLMFSVFTGVGVVVFGMPHAFKESSFLWTGLFALLALLLSYPSALFLYRFFPVVFGKRSTGIDSRKNQDNLQRISSSGISK</sequence>
<evidence type="ECO:0000256" key="1">
    <source>
        <dbReference type="SAM" id="Phobius"/>
    </source>
</evidence>
<dbReference type="PANTHER" id="PTHR37312">
    <property type="entry name" value="MEMBRANE-BOUND ACYLTRANSFERASE YKRP-RELATED"/>
    <property type="match status" value="1"/>
</dbReference>
<keyword evidence="1" id="KW-0472">Membrane</keyword>
<feature type="transmembrane region" description="Helical" evidence="1">
    <location>
        <begin position="178"/>
        <end position="199"/>
    </location>
</feature>
<dbReference type="AlphaFoldDB" id="A0A119CVC8"/>
<feature type="transmembrane region" description="Helical" evidence="1">
    <location>
        <begin position="12"/>
        <end position="29"/>
    </location>
</feature>
<feature type="transmembrane region" description="Helical" evidence="1">
    <location>
        <begin position="71"/>
        <end position="93"/>
    </location>
</feature>
<comment type="caution">
    <text evidence="3">The sequence shown here is derived from an EMBL/GenBank/DDBJ whole genome shotgun (WGS) entry which is preliminary data.</text>
</comment>
<evidence type="ECO:0000259" key="2">
    <source>
        <dbReference type="Pfam" id="PF01757"/>
    </source>
</evidence>
<feature type="transmembrane region" description="Helical" evidence="1">
    <location>
        <begin position="41"/>
        <end position="59"/>
    </location>
</feature>
<dbReference type="PANTHER" id="PTHR37312:SF1">
    <property type="entry name" value="MEMBRANE-BOUND ACYLTRANSFERASE YKRP-RELATED"/>
    <property type="match status" value="1"/>
</dbReference>
<gene>
    <name evidence="3" type="ORF">ABW22_11010</name>
</gene>
<evidence type="ECO:0000313" key="4">
    <source>
        <dbReference type="Proteomes" id="UP000064243"/>
    </source>
</evidence>
<protein>
    <recommendedName>
        <fullName evidence="2">Acyltransferase 3 domain-containing protein</fullName>
    </recommendedName>
</protein>
<feature type="transmembrane region" description="Helical" evidence="1">
    <location>
        <begin position="250"/>
        <end position="270"/>
    </location>
</feature>
<dbReference type="Proteomes" id="UP000064243">
    <property type="component" value="Unassembled WGS sequence"/>
</dbReference>
<evidence type="ECO:0000313" key="3">
    <source>
        <dbReference type="EMBL" id="KVW94964.1"/>
    </source>
</evidence>
<dbReference type="EMBL" id="LDUG01000029">
    <property type="protein sequence ID" value="KVW94964.1"/>
    <property type="molecule type" value="Genomic_DNA"/>
</dbReference>
<keyword evidence="1" id="KW-0812">Transmembrane</keyword>
<feature type="domain" description="Acyltransferase 3" evidence="2">
    <location>
        <begin position="15"/>
        <end position="330"/>
    </location>
</feature>
<feature type="transmembrane region" description="Helical" evidence="1">
    <location>
        <begin position="282"/>
        <end position="303"/>
    </location>
</feature>
<name>A0A119CVC8_THIDE</name>
<dbReference type="Pfam" id="PF01757">
    <property type="entry name" value="Acyl_transf_3"/>
    <property type="match status" value="1"/>
</dbReference>
<accession>A0A119CVC8</accession>
<feature type="transmembrane region" description="Helical" evidence="1">
    <location>
        <begin position="211"/>
        <end position="230"/>
    </location>
</feature>
<feature type="transmembrane region" description="Helical" evidence="1">
    <location>
        <begin position="315"/>
        <end position="336"/>
    </location>
</feature>
<dbReference type="InterPro" id="IPR052734">
    <property type="entry name" value="Nod_factor_acetyltransferase"/>
</dbReference>
<dbReference type="InterPro" id="IPR002656">
    <property type="entry name" value="Acyl_transf_3_dom"/>
</dbReference>
<reference evidence="3 4" key="1">
    <citation type="journal article" date="2015" name="Appl. Environ. Microbiol.">
        <title>Aerobic and Anaerobic Thiosulfate Oxidation by a Cold-Adapted, Subglacial Chemoautotroph.</title>
        <authorList>
            <person name="Harrold Z.R."/>
            <person name="Skidmore M.L."/>
            <person name="Hamilton T.L."/>
            <person name="Desch L."/>
            <person name="Amada K."/>
            <person name="van Gelder W."/>
            <person name="Glover K."/>
            <person name="Roden E.E."/>
            <person name="Boyd E.S."/>
        </authorList>
    </citation>
    <scope>NUCLEOTIDE SEQUENCE [LARGE SCALE GENOMIC DNA]</scope>
    <source>
        <strain evidence="3 4">RG</strain>
    </source>
</reference>
<feature type="transmembrane region" description="Helical" evidence="1">
    <location>
        <begin position="126"/>
        <end position="147"/>
    </location>
</feature>